<gene>
    <name evidence="2" type="ORF">IAB12_05220</name>
</gene>
<dbReference type="PANTHER" id="PTHR37298">
    <property type="entry name" value="UPF0111 PROTEIN YKAA"/>
    <property type="match status" value="1"/>
</dbReference>
<evidence type="ECO:0000256" key="1">
    <source>
        <dbReference type="ARBA" id="ARBA00008591"/>
    </source>
</evidence>
<sequence>MKKQDEFYFDNFVECTHYSLKAAKLLQQIIENFDAKRLDEDVKLMHEIEHDADTKKHEMLAVLMKAFMTPIEREDIMLLSSCLDEVTDKIEDVVLKMYCNRVDRILPVANDLVKVVVDSCQEMVKLLEEFKNFKKSKTIHQSIIRINTLEEEGDRLFVEAMRSLHEHEDDILNMIRWRDVFFYLEKCTDATEHVADIVERVIMVNS</sequence>
<proteinExistence type="inferred from homology"/>
<accession>A0A9D1PSZ1</accession>
<dbReference type="Pfam" id="PF01865">
    <property type="entry name" value="PhoU_div"/>
    <property type="match status" value="1"/>
</dbReference>
<dbReference type="AlphaFoldDB" id="A0A9D1PSZ1"/>
<dbReference type="EMBL" id="DXHU01000020">
    <property type="protein sequence ID" value="HIV99156.1"/>
    <property type="molecule type" value="Genomic_DNA"/>
</dbReference>
<evidence type="ECO:0000313" key="2">
    <source>
        <dbReference type="EMBL" id="HIV99156.1"/>
    </source>
</evidence>
<protein>
    <submittedName>
        <fullName evidence="2">DUF47 family protein</fullName>
    </submittedName>
</protein>
<reference evidence="2" key="2">
    <citation type="submission" date="2021-04" db="EMBL/GenBank/DDBJ databases">
        <authorList>
            <person name="Gilroy R."/>
        </authorList>
    </citation>
    <scope>NUCLEOTIDE SEQUENCE</scope>
    <source>
        <strain evidence="2">Gambia11-129</strain>
    </source>
</reference>
<organism evidence="2 3">
    <name type="scientific">Candidatus Ornithospirochaeta avicola</name>
    <dbReference type="NCBI Taxonomy" id="2840896"/>
    <lineage>
        <taxon>Bacteria</taxon>
        <taxon>Pseudomonadati</taxon>
        <taxon>Spirochaetota</taxon>
        <taxon>Spirochaetia</taxon>
        <taxon>Spirochaetales</taxon>
        <taxon>Spirochaetaceae</taxon>
        <taxon>Spirochaetaceae incertae sedis</taxon>
        <taxon>Candidatus Ornithospirochaeta</taxon>
    </lineage>
</organism>
<reference evidence="2" key="1">
    <citation type="journal article" date="2021" name="PeerJ">
        <title>Extensive microbial diversity within the chicken gut microbiome revealed by metagenomics and culture.</title>
        <authorList>
            <person name="Gilroy R."/>
            <person name="Ravi A."/>
            <person name="Getino M."/>
            <person name="Pursley I."/>
            <person name="Horton D.L."/>
            <person name="Alikhan N.F."/>
            <person name="Baker D."/>
            <person name="Gharbi K."/>
            <person name="Hall N."/>
            <person name="Watson M."/>
            <person name="Adriaenssens E.M."/>
            <person name="Foster-Nyarko E."/>
            <person name="Jarju S."/>
            <person name="Secka A."/>
            <person name="Antonio M."/>
            <person name="Oren A."/>
            <person name="Chaudhuri R.R."/>
            <person name="La Ragione R."/>
            <person name="Hildebrand F."/>
            <person name="Pallen M.J."/>
        </authorList>
    </citation>
    <scope>NUCLEOTIDE SEQUENCE</scope>
    <source>
        <strain evidence="2">Gambia11-129</strain>
    </source>
</reference>
<name>A0A9D1PSZ1_9SPIO</name>
<dbReference type="InterPro" id="IPR018445">
    <property type="entry name" value="Put_Phosphate_transp_reg"/>
</dbReference>
<evidence type="ECO:0000313" key="3">
    <source>
        <dbReference type="Proteomes" id="UP000823936"/>
    </source>
</evidence>
<comment type="caution">
    <text evidence="2">The sequence shown here is derived from an EMBL/GenBank/DDBJ whole genome shotgun (WGS) entry which is preliminary data.</text>
</comment>
<dbReference type="Proteomes" id="UP000823936">
    <property type="component" value="Unassembled WGS sequence"/>
</dbReference>
<dbReference type="PANTHER" id="PTHR37298:SF1">
    <property type="entry name" value="UPF0111 PROTEIN YKAA"/>
    <property type="match status" value="1"/>
</dbReference>
<comment type="similarity">
    <text evidence="1">Belongs to the UPF0111 family.</text>
</comment>
<dbReference type="Gene3D" id="1.20.58.220">
    <property type="entry name" value="Phosphate transport system protein phou homolog 2, domain 2"/>
    <property type="match status" value="1"/>
</dbReference>
<dbReference type="InterPro" id="IPR038078">
    <property type="entry name" value="PhoU-like_sf"/>
</dbReference>
<dbReference type="InterPro" id="IPR052912">
    <property type="entry name" value="UPF0111_domain"/>
</dbReference>